<dbReference type="SUPFAM" id="SSF53659">
    <property type="entry name" value="Isocitrate/Isopropylmalate dehydrogenase-like"/>
    <property type="match status" value="1"/>
</dbReference>
<organism evidence="7 8">
    <name type="scientific">Rotaria sordida</name>
    <dbReference type="NCBI Taxonomy" id="392033"/>
    <lineage>
        <taxon>Eukaryota</taxon>
        <taxon>Metazoa</taxon>
        <taxon>Spiralia</taxon>
        <taxon>Gnathifera</taxon>
        <taxon>Rotifera</taxon>
        <taxon>Eurotatoria</taxon>
        <taxon>Bdelloidea</taxon>
        <taxon>Philodinida</taxon>
        <taxon>Philodinidae</taxon>
        <taxon>Rotaria</taxon>
    </lineage>
</organism>
<sequence length="408" mass="45472">MTAARYLQSILNMNNSNAYTSKEERRRLLFEQKKKLSLKYYYCRHDTPWRTAYGGKYTVTLIHGDGVGPELMGHVKSVMRCIRAPIDFEDIPLSSHIASDEMFERAVMAVKRNGIALKGNISSQNTTNSLNVLLRTRLDLYANVVRCKTIPAVPTRHENIDIRVIRENTEGEYSSLEHESVPGVVESLKVITRAKSLKIARFAFEIAKHHERKKVTAVHKANIMKLSDGLFIDCCREVAAEYPDIKFDTMIVDNTCMQLVNRPAQFDVMVMPNLYGNIVANVCAGLVGGSGFVAGSNYGDNYAIFEQGTRNTGLGIAGKNIANPSGILFAAANMLQYLGLDQHSSAIKKAVINTVQEHKVKTPDIGGTSTTTQFVECVLNEIIKMTPTIGFNYEMQKPTSGFRYKNID</sequence>
<keyword evidence="3" id="KW-0816">Tricarboxylic acid cycle</keyword>
<dbReference type="PANTHER" id="PTHR11835:SF60">
    <property type="entry name" value="ISOCITRATE DEHYDROGENASE [NAD] SUBUNIT, MITOCHONDRIAL"/>
    <property type="match status" value="1"/>
</dbReference>
<name>A0A818V949_9BILA</name>
<dbReference type="InterPro" id="IPR024084">
    <property type="entry name" value="IsoPropMal-DH-like_dom"/>
</dbReference>
<accession>A0A818V949</accession>
<comment type="similarity">
    <text evidence="2">Belongs to the isocitrate and isopropylmalate dehydrogenases family.</text>
</comment>
<evidence type="ECO:0000256" key="3">
    <source>
        <dbReference type="ARBA" id="ARBA00022532"/>
    </source>
</evidence>
<comment type="subcellular location">
    <subcellularLocation>
        <location evidence="1">Mitochondrion</location>
    </subcellularLocation>
</comment>
<dbReference type="Pfam" id="PF00180">
    <property type="entry name" value="Iso_dh"/>
    <property type="match status" value="1"/>
</dbReference>
<gene>
    <name evidence="7" type="ORF">OTI717_LOCUS13039</name>
</gene>
<dbReference type="Proteomes" id="UP000663823">
    <property type="component" value="Unassembled WGS sequence"/>
</dbReference>
<dbReference type="Gene3D" id="3.40.718.10">
    <property type="entry name" value="Isopropylmalate Dehydrogenase"/>
    <property type="match status" value="1"/>
</dbReference>
<dbReference type="EMBL" id="CAJOAX010001358">
    <property type="protein sequence ID" value="CAF3708874.1"/>
    <property type="molecule type" value="Genomic_DNA"/>
</dbReference>
<dbReference type="AlphaFoldDB" id="A0A818V949"/>
<dbReference type="FunFam" id="3.40.718.10:FF:000001">
    <property type="entry name" value="Isocitrate dehydrogenase [NAD] subunit, mitochondrial"/>
    <property type="match status" value="1"/>
</dbReference>
<evidence type="ECO:0000313" key="8">
    <source>
        <dbReference type="Proteomes" id="UP000663823"/>
    </source>
</evidence>
<dbReference type="GO" id="GO:0005739">
    <property type="term" value="C:mitochondrion"/>
    <property type="evidence" value="ECO:0007669"/>
    <property type="project" value="UniProtKB-SubCell"/>
</dbReference>
<dbReference type="GO" id="GO:0006099">
    <property type="term" value="P:tricarboxylic acid cycle"/>
    <property type="evidence" value="ECO:0007669"/>
    <property type="project" value="UniProtKB-KW"/>
</dbReference>
<protein>
    <recommendedName>
        <fullName evidence="6">Isopropylmalate dehydrogenase-like domain-containing protein</fullName>
    </recommendedName>
</protein>
<dbReference type="NCBIfam" id="TIGR00175">
    <property type="entry name" value="mito_nad_idh"/>
    <property type="match status" value="1"/>
</dbReference>
<evidence type="ECO:0000256" key="1">
    <source>
        <dbReference type="ARBA" id="ARBA00004173"/>
    </source>
</evidence>
<proteinExistence type="inferred from homology"/>
<feature type="domain" description="Isopropylmalate dehydrogenase-like" evidence="6">
    <location>
        <begin position="58"/>
        <end position="378"/>
    </location>
</feature>
<keyword evidence="5" id="KW-0496">Mitochondrion</keyword>
<keyword evidence="4" id="KW-0809">Transit peptide</keyword>
<reference evidence="7" key="1">
    <citation type="submission" date="2021-02" db="EMBL/GenBank/DDBJ databases">
        <authorList>
            <person name="Nowell W R."/>
        </authorList>
    </citation>
    <scope>NUCLEOTIDE SEQUENCE</scope>
</reference>
<dbReference type="GO" id="GO:0006102">
    <property type="term" value="P:isocitrate metabolic process"/>
    <property type="evidence" value="ECO:0007669"/>
    <property type="project" value="TreeGrafter"/>
</dbReference>
<evidence type="ECO:0000313" key="7">
    <source>
        <dbReference type="EMBL" id="CAF3708874.1"/>
    </source>
</evidence>
<comment type="caution">
    <text evidence="7">The sequence shown here is derived from an EMBL/GenBank/DDBJ whole genome shotgun (WGS) entry which is preliminary data.</text>
</comment>
<evidence type="ECO:0000259" key="6">
    <source>
        <dbReference type="SMART" id="SM01329"/>
    </source>
</evidence>
<dbReference type="PANTHER" id="PTHR11835">
    <property type="entry name" value="DECARBOXYLATING DEHYDROGENASES-ISOCITRATE, ISOPROPYLMALATE, TARTRATE"/>
    <property type="match status" value="1"/>
</dbReference>
<dbReference type="InterPro" id="IPR004434">
    <property type="entry name" value="Isocitrate_DH_NAD"/>
</dbReference>
<evidence type="ECO:0000256" key="2">
    <source>
        <dbReference type="ARBA" id="ARBA00007769"/>
    </source>
</evidence>
<evidence type="ECO:0000256" key="4">
    <source>
        <dbReference type="ARBA" id="ARBA00022946"/>
    </source>
</evidence>
<dbReference type="SMART" id="SM01329">
    <property type="entry name" value="Iso_dh"/>
    <property type="match status" value="1"/>
</dbReference>
<evidence type="ECO:0000256" key="5">
    <source>
        <dbReference type="ARBA" id="ARBA00023128"/>
    </source>
</evidence>